<protein>
    <recommendedName>
        <fullName evidence="1">Transcription regulator PadR N-terminal domain-containing protein</fullName>
    </recommendedName>
</protein>
<dbReference type="SUPFAM" id="SSF46785">
    <property type="entry name" value="Winged helix' DNA-binding domain"/>
    <property type="match status" value="1"/>
</dbReference>
<feature type="domain" description="Transcription regulator PadR N-terminal" evidence="1">
    <location>
        <begin position="10"/>
        <end position="84"/>
    </location>
</feature>
<dbReference type="Pfam" id="PF03551">
    <property type="entry name" value="PadR"/>
    <property type="match status" value="1"/>
</dbReference>
<evidence type="ECO:0000259" key="1">
    <source>
        <dbReference type="Pfam" id="PF03551"/>
    </source>
</evidence>
<dbReference type="PANTHER" id="PTHR43252">
    <property type="entry name" value="TRANSCRIPTIONAL REGULATOR YQJI"/>
    <property type="match status" value="1"/>
</dbReference>
<dbReference type="Gene3D" id="1.10.10.10">
    <property type="entry name" value="Winged helix-like DNA-binding domain superfamily/Winged helix DNA-binding domain"/>
    <property type="match status" value="1"/>
</dbReference>
<dbReference type="EMBL" id="BAAAOG010000006">
    <property type="protein sequence ID" value="GAA1963646.1"/>
    <property type="molecule type" value="Genomic_DNA"/>
</dbReference>
<proteinExistence type="predicted"/>
<name>A0ABN2R4T8_9MICO</name>
<dbReference type="PANTHER" id="PTHR43252:SF2">
    <property type="entry name" value="TRANSCRIPTION REGULATOR, PADR-LIKE FAMILY"/>
    <property type="match status" value="1"/>
</dbReference>
<reference evidence="2 3" key="1">
    <citation type="journal article" date="2019" name="Int. J. Syst. Evol. Microbiol.">
        <title>The Global Catalogue of Microorganisms (GCM) 10K type strain sequencing project: providing services to taxonomists for standard genome sequencing and annotation.</title>
        <authorList>
            <consortium name="The Broad Institute Genomics Platform"/>
            <consortium name="The Broad Institute Genome Sequencing Center for Infectious Disease"/>
            <person name="Wu L."/>
            <person name="Ma J."/>
        </authorList>
    </citation>
    <scope>NUCLEOTIDE SEQUENCE [LARGE SCALE GENOMIC DNA]</scope>
    <source>
        <strain evidence="2 3">JCM 14901</strain>
    </source>
</reference>
<dbReference type="RefSeq" id="WP_344095671.1">
    <property type="nucleotide sequence ID" value="NZ_BAAAOG010000006.1"/>
</dbReference>
<accession>A0ABN2R4T8</accession>
<dbReference type="Proteomes" id="UP001499933">
    <property type="component" value="Unassembled WGS sequence"/>
</dbReference>
<sequence>MPLARLDVIILSLLTANDRTGYDIHKWLERNGTAVGYNTQPSQIYRQLTRMESVGWAVSSVEERDRGPDAKVFRITEAGTAKLESWIDSPYVPAPRPLDSDFQVRLMFSSPRGPAKMLELVRTELAYRREHEEYRKDLDVDLVPRDATPQLRAWFKESALVQSERGHYMVQTLIAWLESAEVRLKNLVDSQ</sequence>
<evidence type="ECO:0000313" key="2">
    <source>
        <dbReference type="EMBL" id="GAA1963646.1"/>
    </source>
</evidence>
<dbReference type="InterPro" id="IPR005149">
    <property type="entry name" value="Tscrpt_reg_PadR_N"/>
</dbReference>
<comment type="caution">
    <text evidence="2">The sequence shown here is derived from an EMBL/GenBank/DDBJ whole genome shotgun (WGS) entry which is preliminary data.</text>
</comment>
<dbReference type="InterPro" id="IPR036388">
    <property type="entry name" value="WH-like_DNA-bd_sf"/>
</dbReference>
<organism evidence="2 3">
    <name type="scientific">Microbacterium deminutum</name>
    <dbReference type="NCBI Taxonomy" id="344164"/>
    <lineage>
        <taxon>Bacteria</taxon>
        <taxon>Bacillati</taxon>
        <taxon>Actinomycetota</taxon>
        <taxon>Actinomycetes</taxon>
        <taxon>Micrococcales</taxon>
        <taxon>Microbacteriaceae</taxon>
        <taxon>Microbacterium</taxon>
    </lineage>
</organism>
<evidence type="ECO:0000313" key="3">
    <source>
        <dbReference type="Proteomes" id="UP001499933"/>
    </source>
</evidence>
<gene>
    <name evidence="2" type="ORF">GCM10009776_27950</name>
</gene>
<keyword evidence="3" id="KW-1185">Reference proteome</keyword>
<dbReference type="InterPro" id="IPR036390">
    <property type="entry name" value="WH_DNA-bd_sf"/>
</dbReference>